<organism evidence="1 2">
    <name type="scientific">Pterulicium gracile</name>
    <dbReference type="NCBI Taxonomy" id="1884261"/>
    <lineage>
        <taxon>Eukaryota</taxon>
        <taxon>Fungi</taxon>
        <taxon>Dikarya</taxon>
        <taxon>Basidiomycota</taxon>
        <taxon>Agaricomycotina</taxon>
        <taxon>Agaricomycetes</taxon>
        <taxon>Agaricomycetidae</taxon>
        <taxon>Agaricales</taxon>
        <taxon>Pleurotineae</taxon>
        <taxon>Pterulaceae</taxon>
        <taxon>Pterulicium</taxon>
    </lineage>
</organism>
<keyword evidence="2" id="KW-1185">Reference proteome</keyword>
<sequence>MTIEHPSSSFFRTFIMPDISEAHTTSLPLSSSHFRPLSSWTTSTLITLIGTTILPSKLPRRSSSVSAPSSQFCATLSARRSSSQSSLWLYRPDLLTHGVADILSGNWDYFEPLLPQMSNIIDMRLSDGGLPGIDPVYAVRYSDQGFTSVERIYMPRLSRPTIRNGIGLPCPLYFIQAPNLRCLAFNGRLGGSVVNFLPASACQLERLSCMPRLNRSILSTSSRHAPASSPLSGG</sequence>
<protein>
    <submittedName>
        <fullName evidence="1">Uncharacterized protein</fullName>
    </submittedName>
</protein>
<accession>A0A5C3QJG0</accession>
<dbReference type="AlphaFoldDB" id="A0A5C3QJG0"/>
<evidence type="ECO:0000313" key="1">
    <source>
        <dbReference type="EMBL" id="TFL01478.1"/>
    </source>
</evidence>
<gene>
    <name evidence="1" type="ORF">BDV98DRAFT_82568</name>
</gene>
<reference evidence="1 2" key="1">
    <citation type="journal article" date="2019" name="Nat. Ecol. Evol.">
        <title>Megaphylogeny resolves global patterns of mushroom evolution.</title>
        <authorList>
            <person name="Varga T."/>
            <person name="Krizsan K."/>
            <person name="Foldi C."/>
            <person name="Dima B."/>
            <person name="Sanchez-Garcia M."/>
            <person name="Sanchez-Ramirez S."/>
            <person name="Szollosi G.J."/>
            <person name="Szarkandi J.G."/>
            <person name="Papp V."/>
            <person name="Albert L."/>
            <person name="Andreopoulos W."/>
            <person name="Angelini C."/>
            <person name="Antonin V."/>
            <person name="Barry K.W."/>
            <person name="Bougher N.L."/>
            <person name="Buchanan P."/>
            <person name="Buyck B."/>
            <person name="Bense V."/>
            <person name="Catcheside P."/>
            <person name="Chovatia M."/>
            <person name="Cooper J."/>
            <person name="Damon W."/>
            <person name="Desjardin D."/>
            <person name="Finy P."/>
            <person name="Geml J."/>
            <person name="Haridas S."/>
            <person name="Hughes K."/>
            <person name="Justo A."/>
            <person name="Karasinski D."/>
            <person name="Kautmanova I."/>
            <person name="Kiss B."/>
            <person name="Kocsube S."/>
            <person name="Kotiranta H."/>
            <person name="LaButti K.M."/>
            <person name="Lechner B.E."/>
            <person name="Liimatainen K."/>
            <person name="Lipzen A."/>
            <person name="Lukacs Z."/>
            <person name="Mihaltcheva S."/>
            <person name="Morgado L.N."/>
            <person name="Niskanen T."/>
            <person name="Noordeloos M.E."/>
            <person name="Ohm R.A."/>
            <person name="Ortiz-Santana B."/>
            <person name="Ovrebo C."/>
            <person name="Racz N."/>
            <person name="Riley R."/>
            <person name="Savchenko A."/>
            <person name="Shiryaev A."/>
            <person name="Soop K."/>
            <person name="Spirin V."/>
            <person name="Szebenyi C."/>
            <person name="Tomsovsky M."/>
            <person name="Tulloss R.E."/>
            <person name="Uehling J."/>
            <person name="Grigoriev I.V."/>
            <person name="Vagvolgyi C."/>
            <person name="Papp T."/>
            <person name="Martin F.M."/>
            <person name="Miettinen O."/>
            <person name="Hibbett D.S."/>
            <person name="Nagy L.G."/>
        </authorList>
    </citation>
    <scope>NUCLEOTIDE SEQUENCE [LARGE SCALE GENOMIC DNA]</scope>
    <source>
        <strain evidence="1 2">CBS 309.79</strain>
    </source>
</reference>
<dbReference type="Proteomes" id="UP000305067">
    <property type="component" value="Unassembled WGS sequence"/>
</dbReference>
<name>A0A5C3QJG0_9AGAR</name>
<evidence type="ECO:0000313" key="2">
    <source>
        <dbReference type="Proteomes" id="UP000305067"/>
    </source>
</evidence>
<proteinExistence type="predicted"/>
<dbReference type="EMBL" id="ML178825">
    <property type="protein sequence ID" value="TFL01478.1"/>
    <property type="molecule type" value="Genomic_DNA"/>
</dbReference>